<evidence type="ECO:0000256" key="1">
    <source>
        <dbReference type="SAM" id="Phobius"/>
    </source>
</evidence>
<accession>A0AAV7IXW5</accession>
<evidence type="ECO:0000313" key="3">
    <source>
        <dbReference type="Proteomes" id="UP000826195"/>
    </source>
</evidence>
<keyword evidence="1" id="KW-0472">Membrane</keyword>
<protein>
    <submittedName>
        <fullName evidence="2">Uncharacterized protein</fullName>
    </submittedName>
</protein>
<evidence type="ECO:0000313" key="2">
    <source>
        <dbReference type="EMBL" id="KAH0561151.1"/>
    </source>
</evidence>
<proteinExistence type="predicted"/>
<gene>
    <name evidence="2" type="ORF">KQX54_013840</name>
</gene>
<dbReference type="AlphaFoldDB" id="A0AAV7IXW5"/>
<comment type="caution">
    <text evidence="2">The sequence shown here is derived from an EMBL/GenBank/DDBJ whole genome shotgun (WGS) entry which is preliminary data.</text>
</comment>
<organism evidence="2 3">
    <name type="scientific">Cotesia glomerata</name>
    <name type="common">Lepidopteran parasitic wasp</name>
    <name type="synonym">Apanteles glomeratus</name>
    <dbReference type="NCBI Taxonomy" id="32391"/>
    <lineage>
        <taxon>Eukaryota</taxon>
        <taxon>Metazoa</taxon>
        <taxon>Ecdysozoa</taxon>
        <taxon>Arthropoda</taxon>
        <taxon>Hexapoda</taxon>
        <taxon>Insecta</taxon>
        <taxon>Pterygota</taxon>
        <taxon>Neoptera</taxon>
        <taxon>Endopterygota</taxon>
        <taxon>Hymenoptera</taxon>
        <taxon>Apocrita</taxon>
        <taxon>Ichneumonoidea</taxon>
        <taxon>Braconidae</taxon>
        <taxon>Microgastrinae</taxon>
        <taxon>Cotesia</taxon>
    </lineage>
</organism>
<reference evidence="2 3" key="1">
    <citation type="journal article" date="2021" name="J. Hered.">
        <title>A chromosome-level genome assembly of the parasitoid wasp, Cotesia glomerata (Hymenoptera: Braconidae).</title>
        <authorList>
            <person name="Pinto B.J."/>
            <person name="Weis J.J."/>
            <person name="Gamble T."/>
            <person name="Ode P.J."/>
            <person name="Paul R."/>
            <person name="Zaspel J.M."/>
        </authorList>
    </citation>
    <scope>NUCLEOTIDE SEQUENCE [LARGE SCALE GENOMIC DNA]</scope>
    <source>
        <strain evidence="2">CgM1</strain>
    </source>
</reference>
<dbReference type="EMBL" id="JAHXZJ010000374">
    <property type="protein sequence ID" value="KAH0561151.1"/>
    <property type="molecule type" value="Genomic_DNA"/>
</dbReference>
<feature type="transmembrane region" description="Helical" evidence="1">
    <location>
        <begin position="6"/>
        <end position="24"/>
    </location>
</feature>
<keyword evidence="1" id="KW-0812">Transmembrane</keyword>
<keyword evidence="1" id="KW-1133">Transmembrane helix</keyword>
<keyword evidence="3" id="KW-1185">Reference proteome</keyword>
<sequence>MATQAVDVKFVNLIIVITIVLLMLQEIQARSLLRRDNNSHYRRKISSDQVNQIVRHSTSIKYSRPLESSAHQHHIFNQIIDIDQRSNSEHSRRHKIKKRHDHDSGVKYQLMDNNIKKALQSRRYQRHERVEAKVKDVENSSSCNYTVKPFTISDNYDDYIVPKDLVDITCNYSGSTCQINDTKYLFYCCIQTYTDIQVPMKKGGHKLMRLNTGCVCAQRSPKILKQSQIISK</sequence>
<name>A0AAV7IXW5_COTGL</name>
<dbReference type="Proteomes" id="UP000826195">
    <property type="component" value="Unassembled WGS sequence"/>
</dbReference>